<evidence type="ECO:0000256" key="12">
    <source>
        <dbReference type="SAM" id="SignalP"/>
    </source>
</evidence>
<comment type="similarity">
    <text evidence="11">Belongs to the TonB-dependent receptor family.</text>
</comment>
<evidence type="ECO:0000313" key="15">
    <source>
        <dbReference type="Proteomes" id="UP001259572"/>
    </source>
</evidence>
<dbReference type="PANTHER" id="PTHR32552:SF81">
    <property type="entry name" value="TONB-DEPENDENT OUTER MEMBRANE RECEPTOR"/>
    <property type="match status" value="1"/>
</dbReference>
<name>A0ABU3QC86_9SPHN</name>
<keyword evidence="2 11" id="KW-0813">Transport</keyword>
<evidence type="ECO:0000256" key="9">
    <source>
        <dbReference type="ARBA" id="ARBA00023136"/>
    </source>
</evidence>
<keyword evidence="15" id="KW-1185">Reference proteome</keyword>
<dbReference type="CDD" id="cd01347">
    <property type="entry name" value="ligand_gated_channel"/>
    <property type="match status" value="1"/>
</dbReference>
<evidence type="ECO:0000256" key="5">
    <source>
        <dbReference type="ARBA" id="ARBA00022692"/>
    </source>
</evidence>
<evidence type="ECO:0000256" key="11">
    <source>
        <dbReference type="PROSITE-ProRule" id="PRU01360"/>
    </source>
</evidence>
<keyword evidence="9 11" id="KW-0472">Membrane</keyword>
<dbReference type="PROSITE" id="PS52016">
    <property type="entry name" value="TONB_DEPENDENT_REC_3"/>
    <property type="match status" value="1"/>
</dbReference>
<evidence type="ECO:0000256" key="2">
    <source>
        <dbReference type="ARBA" id="ARBA00022448"/>
    </source>
</evidence>
<gene>
    <name evidence="14" type="ORF">RQX22_18820</name>
</gene>
<evidence type="ECO:0000256" key="3">
    <source>
        <dbReference type="ARBA" id="ARBA00022452"/>
    </source>
</evidence>
<accession>A0ABU3QC86</accession>
<organism evidence="14 15">
    <name type="scientific">Sphingosinicella rhizophila</name>
    <dbReference type="NCBI Taxonomy" id="3050082"/>
    <lineage>
        <taxon>Bacteria</taxon>
        <taxon>Pseudomonadati</taxon>
        <taxon>Pseudomonadota</taxon>
        <taxon>Alphaproteobacteria</taxon>
        <taxon>Sphingomonadales</taxon>
        <taxon>Sphingosinicellaceae</taxon>
        <taxon>Sphingosinicella</taxon>
    </lineage>
</organism>
<dbReference type="InterPro" id="IPR012910">
    <property type="entry name" value="Plug_dom"/>
</dbReference>
<evidence type="ECO:0000256" key="7">
    <source>
        <dbReference type="ARBA" id="ARBA00023065"/>
    </source>
</evidence>
<keyword evidence="8" id="KW-0798">TonB box</keyword>
<evidence type="ECO:0000256" key="10">
    <source>
        <dbReference type="ARBA" id="ARBA00023237"/>
    </source>
</evidence>
<reference evidence="14 15" key="1">
    <citation type="submission" date="2023-05" db="EMBL/GenBank/DDBJ databases">
        <authorList>
            <person name="Guo Y."/>
        </authorList>
    </citation>
    <scope>NUCLEOTIDE SEQUENCE [LARGE SCALE GENOMIC DNA]</scope>
    <source>
        <strain evidence="14 15">GR2756</strain>
    </source>
</reference>
<proteinExistence type="inferred from homology"/>
<evidence type="ECO:0000256" key="1">
    <source>
        <dbReference type="ARBA" id="ARBA00004571"/>
    </source>
</evidence>
<protein>
    <submittedName>
        <fullName evidence="14">TonB-dependent receptor</fullName>
    </submittedName>
</protein>
<dbReference type="InterPro" id="IPR036942">
    <property type="entry name" value="Beta-barrel_TonB_sf"/>
</dbReference>
<keyword evidence="7" id="KW-0406">Ion transport</keyword>
<dbReference type="SUPFAM" id="SSF56935">
    <property type="entry name" value="Porins"/>
    <property type="match status" value="1"/>
</dbReference>
<feature type="domain" description="TonB-dependent receptor plug" evidence="13">
    <location>
        <begin position="65"/>
        <end position="178"/>
    </location>
</feature>
<keyword evidence="12" id="KW-0732">Signal</keyword>
<keyword evidence="5 11" id="KW-0812">Transmembrane</keyword>
<dbReference type="Pfam" id="PF07715">
    <property type="entry name" value="Plug"/>
    <property type="match status" value="1"/>
</dbReference>
<keyword evidence="3 11" id="KW-1134">Transmembrane beta strand</keyword>
<feature type="chain" id="PRO_5047337128" evidence="12">
    <location>
        <begin position="25"/>
        <end position="763"/>
    </location>
</feature>
<comment type="subcellular location">
    <subcellularLocation>
        <location evidence="1 11">Cell outer membrane</location>
        <topology evidence="1 11">Multi-pass membrane protein</topology>
    </subcellularLocation>
</comment>
<evidence type="ECO:0000256" key="8">
    <source>
        <dbReference type="ARBA" id="ARBA00023077"/>
    </source>
</evidence>
<keyword evidence="4" id="KW-0410">Iron transport</keyword>
<evidence type="ECO:0000313" key="14">
    <source>
        <dbReference type="EMBL" id="MDT9601012.1"/>
    </source>
</evidence>
<feature type="signal peptide" evidence="12">
    <location>
        <begin position="1"/>
        <end position="24"/>
    </location>
</feature>
<keyword evidence="10 11" id="KW-0998">Cell outer membrane</keyword>
<dbReference type="EMBL" id="JAVUPU010000016">
    <property type="protein sequence ID" value="MDT9601012.1"/>
    <property type="molecule type" value="Genomic_DNA"/>
</dbReference>
<keyword evidence="6" id="KW-0408">Iron</keyword>
<evidence type="ECO:0000256" key="6">
    <source>
        <dbReference type="ARBA" id="ARBA00023004"/>
    </source>
</evidence>
<comment type="caution">
    <text evidence="14">The sequence shown here is derived from an EMBL/GenBank/DDBJ whole genome shotgun (WGS) entry which is preliminary data.</text>
</comment>
<sequence length="763" mass="80990">MDHRKILAFTTSLIAIGTASVAKASDTAAAAQPVEATQTGSASSGDEGLANNEIVVTGSKRDQRLQDLPSAATVISNETIVTAGIQDFRDYASLVPGLSQRDFGTPGLGTVVIRGLNTGPQQTSNTAAYYLDDAPVTASGPFAIGSFFTPSPDLGDVERIEVLKGPQGTLFGANSLGGLVRVISRSPDLDDFAGNVRAEISDTYSGDVGYSARGVVNIPLAQGKAAIRASGSFRHIGGFADNVGTGTKNANESDIYGGRLALRFQPIDNLTIDAVAFLQNIEATGGAGTDHITGTLTPEYGKYKYNAFADLPSNIKYRLFSGSVDYDFGPISWITTVSYGDLETNILADYTEIYLPFVAGFVPPDTLVRGNVSPSTEKWTAESRLVSERLGAFEFILGGYYTKEKSFYRTVVNLLNPTTMQLLPGIFGDLLRTGTSDEYEEIAGFGNLTFYLTDSLDVTGGIRLIHLKDVSTGGLPVDGIAASSFFVPRAPSTFSNSENPITYLATLRWRPTDRISTYLRAASGYRPGGPQVGANLPPDAQTEILSDTTWNYEAGIRGSFLGNKLAIEASVYRIDWDDIQLSTLSGGFVLRGNGGSGKVDGFELAATARPTRFLTISGSLGYTNARLTQIDPAASVVLGAVAGDKLPLTPEFTASLLADHRIPLSTSTDATIGGTLRYQSDMPSGFPGDPLNPNINIPGYATVDLRGGVDFGRFSLQLRADNIFNKLGYTTVTTNKVIASIPVSTVGTTIRPRTFTLSLSADF</sequence>
<keyword evidence="14" id="KW-0675">Receptor</keyword>
<dbReference type="Proteomes" id="UP001259572">
    <property type="component" value="Unassembled WGS sequence"/>
</dbReference>
<dbReference type="PANTHER" id="PTHR32552">
    <property type="entry name" value="FERRICHROME IRON RECEPTOR-RELATED"/>
    <property type="match status" value="1"/>
</dbReference>
<evidence type="ECO:0000256" key="4">
    <source>
        <dbReference type="ARBA" id="ARBA00022496"/>
    </source>
</evidence>
<dbReference type="RefSeq" id="WP_315728682.1">
    <property type="nucleotide sequence ID" value="NZ_JAVUPU010000016.1"/>
</dbReference>
<dbReference type="Gene3D" id="2.40.170.20">
    <property type="entry name" value="TonB-dependent receptor, beta-barrel domain"/>
    <property type="match status" value="1"/>
</dbReference>
<evidence type="ECO:0000259" key="13">
    <source>
        <dbReference type="Pfam" id="PF07715"/>
    </source>
</evidence>
<dbReference type="InterPro" id="IPR039426">
    <property type="entry name" value="TonB-dep_rcpt-like"/>
</dbReference>